<dbReference type="OrthoDB" id="538385at2759"/>
<evidence type="ECO:0000313" key="1">
    <source>
        <dbReference type="EMBL" id="KAG2444282.1"/>
    </source>
</evidence>
<dbReference type="AlphaFoldDB" id="A0A835WBK0"/>
<comment type="caution">
    <text evidence="1">The sequence shown here is derived from an EMBL/GenBank/DDBJ whole genome shotgun (WGS) entry which is preliminary data.</text>
</comment>
<accession>A0A835WBK0</accession>
<gene>
    <name evidence="1" type="ORF">HXX76_001039</name>
</gene>
<keyword evidence="2" id="KW-1185">Reference proteome</keyword>
<proteinExistence type="predicted"/>
<name>A0A835WBK0_CHLIN</name>
<sequence length="215" mass="21626">MRLRHHVGAARYAGSPTVVTQGTTAPLYDNGVQSSALRFTWYPITLVSNADKWGGYYTLPAPPAGSTYTTLAPPPPSLPAAAAGLFMCAGCADNDASKGYFFGGVTLSVTNTGSGLVASCSVALPAAGGSTPRGTVLSSSVQEVHLYASFDPLATGAPGKWPKPDSVAPPVGSVGSGSSFTATEAVGGYGAAGDVVYLACHLSTTTCFAPSSYGY</sequence>
<evidence type="ECO:0000313" key="2">
    <source>
        <dbReference type="Proteomes" id="UP000650467"/>
    </source>
</evidence>
<dbReference type="Proteomes" id="UP000650467">
    <property type="component" value="Unassembled WGS sequence"/>
</dbReference>
<dbReference type="EMBL" id="JAEHOC010000002">
    <property type="protein sequence ID" value="KAG2444282.1"/>
    <property type="molecule type" value="Genomic_DNA"/>
</dbReference>
<organism evidence="1 2">
    <name type="scientific">Chlamydomonas incerta</name>
    <dbReference type="NCBI Taxonomy" id="51695"/>
    <lineage>
        <taxon>Eukaryota</taxon>
        <taxon>Viridiplantae</taxon>
        <taxon>Chlorophyta</taxon>
        <taxon>core chlorophytes</taxon>
        <taxon>Chlorophyceae</taxon>
        <taxon>CS clade</taxon>
        <taxon>Chlamydomonadales</taxon>
        <taxon>Chlamydomonadaceae</taxon>
        <taxon>Chlamydomonas</taxon>
    </lineage>
</organism>
<protein>
    <submittedName>
        <fullName evidence="1">Uncharacterized protein</fullName>
    </submittedName>
</protein>
<reference evidence="1" key="1">
    <citation type="journal article" date="2020" name="bioRxiv">
        <title>Comparative genomics of Chlamydomonas.</title>
        <authorList>
            <person name="Craig R.J."/>
            <person name="Hasan A.R."/>
            <person name="Ness R.W."/>
            <person name="Keightley P.D."/>
        </authorList>
    </citation>
    <scope>NUCLEOTIDE SEQUENCE</scope>
    <source>
        <strain evidence="1">SAG 7.73</strain>
    </source>
</reference>